<proteinExistence type="inferred from homology"/>
<feature type="region of interest" description="Disordered" evidence="6">
    <location>
        <begin position="1"/>
        <end position="48"/>
    </location>
</feature>
<keyword evidence="7" id="KW-0472">Membrane</keyword>
<dbReference type="AlphaFoldDB" id="A0A367EAZ6"/>
<dbReference type="Pfam" id="PF00960">
    <property type="entry name" value="Neocarzinostat"/>
    <property type="match status" value="1"/>
</dbReference>
<evidence type="ECO:0000313" key="9">
    <source>
        <dbReference type="Proteomes" id="UP000252914"/>
    </source>
</evidence>
<evidence type="ECO:0000256" key="5">
    <source>
        <dbReference type="ARBA" id="ARBA00023157"/>
    </source>
</evidence>
<dbReference type="SUPFAM" id="SSF49319">
    <property type="entry name" value="Actinoxanthin-like"/>
    <property type="match status" value="1"/>
</dbReference>
<feature type="compositionally biased region" description="Basic and acidic residues" evidence="6">
    <location>
        <begin position="16"/>
        <end position="39"/>
    </location>
</feature>
<evidence type="ECO:0008006" key="10">
    <source>
        <dbReference type="Google" id="ProtNLM"/>
    </source>
</evidence>
<gene>
    <name evidence="8" type="ORF">DTL70_30965</name>
</gene>
<comment type="similarity">
    <text evidence="1">Belongs to the neocarzinostatin family.</text>
</comment>
<dbReference type="Proteomes" id="UP000252914">
    <property type="component" value="Unassembled WGS sequence"/>
</dbReference>
<keyword evidence="9" id="KW-1185">Reference proteome</keyword>
<keyword evidence="7" id="KW-0812">Transmembrane</keyword>
<name>A0A367EAZ6_9ACTN</name>
<dbReference type="InterPro" id="IPR027273">
    <property type="entry name" value="Neocarzinostatin-like"/>
</dbReference>
<reference evidence="8 9" key="1">
    <citation type="submission" date="2018-06" db="EMBL/GenBank/DDBJ databases">
        <title>Streptomyces reniochalinae sp. nov. and Streptomyces diacarnus sp. nov. from marine sponges.</title>
        <authorList>
            <person name="Li L."/>
        </authorList>
    </citation>
    <scope>NUCLEOTIDE SEQUENCE [LARGE SCALE GENOMIC DNA]</scope>
    <source>
        <strain evidence="8 9">LHW51701</strain>
    </source>
</reference>
<protein>
    <recommendedName>
        <fullName evidence="10">Neocarzinostatin family protein</fullName>
    </recommendedName>
</protein>
<dbReference type="InterPro" id="IPR002186">
    <property type="entry name" value="Neocarzinostatin_fam"/>
</dbReference>
<feature type="transmembrane region" description="Helical" evidence="7">
    <location>
        <begin position="250"/>
        <end position="271"/>
    </location>
</feature>
<keyword evidence="7" id="KW-1133">Transmembrane helix</keyword>
<accession>A0A367EAZ6</accession>
<evidence type="ECO:0000256" key="1">
    <source>
        <dbReference type="ARBA" id="ARBA00010648"/>
    </source>
</evidence>
<evidence type="ECO:0000256" key="4">
    <source>
        <dbReference type="ARBA" id="ARBA00023125"/>
    </source>
</evidence>
<feature type="compositionally biased region" description="Low complexity" evidence="6">
    <location>
        <begin position="285"/>
        <end position="294"/>
    </location>
</feature>
<dbReference type="EMBL" id="QOIN01000068">
    <property type="protein sequence ID" value="RCG15236.1"/>
    <property type="molecule type" value="Genomic_DNA"/>
</dbReference>
<dbReference type="Gene3D" id="2.60.40.230">
    <property type="entry name" value="Neocarzinostatin-like"/>
    <property type="match status" value="1"/>
</dbReference>
<evidence type="ECO:0000256" key="2">
    <source>
        <dbReference type="ARBA" id="ARBA00022529"/>
    </source>
</evidence>
<dbReference type="GO" id="GO:0042742">
    <property type="term" value="P:defense response to bacterium"/>
    <property type="evidence" value="ECO:0007669"/>
    <property type="project" value="UniProtKB-KW"/>
</dbReference>
<keyword evidence="2" id="KW-0929">Antimicrobial</keyword>
<organism evidence="8 9">
    <name type="scientific">Streptomyces diacarni</name>
    <dbReference type="NCBI Taxonomy" id="2800381"/>
    <lineage>
        <taxon>Bacteria</taxon>
        <taxon>Bacillati</taxon>
        <taxon>Actinomycetota</taxon>
        <taxon>Actinomycetes</taxon>
        <taxon>Kitasatosporales</taxon>
        <taxon>Streptomycetaceae</taxon>
        <taxon>Streptomyces</taxon>
    </lineage>
</organism>
<evidence type="ECO:0000313" key="8">
    <source>
        <dbReference type="EMBL" id="RCG15236.1"/>
    </source>
</evidence>
<dbReference type="GO" id="GO:0003677">
    <property type="term" value="F:DNA binding"/>
    <property type="evidence" value="ECO:0007669"/>
    <property type="project" value="UniProtKB-KW"/>
</dbReference>
<keyword evidence="3" id="KW-0044">Antibiotic</keyword>
<evidence type="ECO:0000256" key="7">
    <source>
        <dbReference type="SAM" id="Phobius"/>
    </source>
</evidence>
<keyword evidence="4" id="KW-0238">DNA-binding</keyword>
<feature type="compositionally biased region" description="Low complexity" evidence="6">
    <location>
        <begin position="1"/>
        <end position="15"/>
    </location>
</feature>
<comment type="caution">
    <text evidence="8">The sequence shown here is derived from an EMBL/GenBank/DDBJ whole genome shotgun (WGS) entry which is preliminary data.</text>
</comment>
<evidence type="ECO:0000256" key="3">
    <source>
        <dbReference type="ARBA" id="ARBA00023022"/>
    </source>
</evidence>
<keyword evidence="5" id="KW-1015">Disulfide bond</keyword>
<feature type="compositionally biased region" description="Low complexity" evidence="6">
    <location>
        <begin position="331"/>
        <end position="352"/>
    </location>
</feature>
<sequence>MTHASATPASAQAATDKNKDEDKDKDKDKPEIALSRDEAGAGATVTVRGTGWRPDTLLTLLLCGQNAIGGTNACANAEGQAVTTDGSGRFSKKLPVAEPPEACPCVVRAATVTGEYAAADAAFEVAGHPVEPLPERRTGGRLAVLAARLEGEGGLLNWFGAPQERTLVLTVGNLGSDRARDPVFEVGTSHGVLAPEWERQQWRGTVDPGEKARVELPVELASGAHGKYTVAAKLDRRVLTEQPWEVGRPWGVTLFWVLLCVVVPAVVFRMGMLLVDRLRPRGPDDPAAAPTGPSRGRRRRTGRVGGRARWPAGGPEPPPDAQPSPEREPSADAGPPAGADAEADAPTPATRARMTRRGSGTRLRDRLRAGAALRAEPEHAPRPAGAEGRGRPWFAPDLAARPRPREERAPEPGESGEPGERRGGAG</sequence>
<feature type="region of interest" description="Disordered" evidence="6">
    <location>
        <begin position="277"/>
        <end position="426"/>
    </location>
</feature>
<evidence type="ECO:0000256" key="6">
    <source>
        <dbReference type="SAM" id="MobiDB-lite"/>
    </source>
</evidence>